<feature type="chain" id="PRO_5043523011" evidence="2">
    <location>
        <begin position="21"/>
        <end position="558"/>
    </location>
</feature>
<organism evidence="3 4">
    <name type="scientific">Paenibacillus naphthalenovorans</name>
    <dbReference type="NCBI Taxonomy" id="162209"/>
    <lineage>
        <taxon>Bacteria</taxon>
        <taxon>Bacillati</taxon>
        <taxon>Bacillota</taxon>
        <taxon>Bacilli</taxon>
        <taxon>Bacillales</taxon>
        <taxon>Paenibacillaceae</taxon>
        <taxon>Paenibacillus</taxon>
    </lineage>
</organism>
<dbReference type="RefSeq" id="WP_062408743.1">
    <property type="nucleotide sequence ID" value="NZ_BJCS01000001.1"/>
</dbReference>
<dbReference type="Pfam" id="PF05787">
    <property type="entry name" value="PhoX"/>
    <property type="match status" value="1"/>
</dbReference>
<dbReference type="PANTHER" id="PTHR35399">
    <property type="entry name" value="SLR8030 PROTEIN"/>
    <property type="match status" value="1"/>
</dbReference>
<dbReference type="AlphaFoldDB" id="A0A0U2U8I0"/>
<reference evidence="3 4" key="2">
    <citation type="journal article" date="2016" name="Genome Announc.">
        <title>Complete Genome Sequences of Two Interactive Moderate Thermophiles, Paenibacillus napthalenovorans 32O-Y and Paenibacillus sp. 32O-W.</title>
        <authorList>
            <person name="Butler R.R.III."/>
            <person name="Wang J."/>
            <person name="Stark B.C."/>
            <person name="Pombert J.F."/>
        </authorList>
    </citation>
    <scope>NUCLEOTIDE SEQUENCE [LARGE SCALE GENOMIC DNA]</scope>
    <source>
        <strain evidence="3 4">32O-Y</strain>
    </source>
</reference>
<dbReference type="PROSITE" id="PS51318">
    <property type="entry name" value="TAT"/>
    <property type="match status" value="1"/>
</dbReference>
<feature type="compositionally biased region" description="Polar residues" evidence="1">
    <location>
        <begin position="524"/>
        <end position="537"/>
    </location>
</feature>
<evidence type="ECO:0000313" key="4">
    <source>
        <dbReference type="Proteomes" id="UP000061660"/>
    </source>
</evidence>
<keyword evidence="4" id="KW-1185">Reference proteome</keyword>
<dbReference type="PANTHER" id="PTHR35399:SF2">
    <property type="entry name" value="DUF839 DOMAIN-CONTAINING PROTEIN"/>
    <property type="match status" value="1"/>
</dbReference>
<dbReference type="InterPro" id="IPR008557">
    <property type="entry name" value="PhoX"/>
</dbReference>
<dbReference type="InterPro" id="IPR006311">
    <property type="entry name" value="TAT_signal"/>
</dbReference>
<dbReference type="SUPFAM" id="SSF63829">
    <property type="entry name" value="Calcium-dependent phosphotriesterase"/>
    <property type="match status" value="1"/>
</dbReference>
<evidence type="ECO:0000313" key="3">
    <source>
        <dbReference type="EMBL" id="ALS22504.1"/>
    </source>
</evidence>
<evidence type="ECO:0000256" key="2">
    <source>
        <dbReference type="SAM" id="SignalP"/>
    </source>
</evidence>
<gene>
    <name evidence="3" type="ORF">IJ22_21300</name>
</gene>
<proteinExistence type="predicted"/>
<name>A0A0U2U8I0_9BACL</name>
<keyword evidence="2" id="KW-0732">Signal</keyword>
<accession>A0A0U2U8I0</accession>
<evidence type="ECO:0000256" key="1">
    <source>
        <dbReference type="SAM" id="MobiDB-lite"/>
    </source>
</evidence>
<feature type="region of interest" description="Disordered" evidence="1">
    <location>
        <begin position="523"/>
        <end position="546"/>
    </location>
</feature>
<reference evidence="4" key="1">
    <citation type="submission" date="2015-12" db="EMBL/GenBank/DDBJ databases">
        <title>Complete genome sequences of two moderately thermophilic Paenibacillus species.</title>
        <authorList>
            <person name="Butler R.III."/>
            <person name="Wang J."/>
            <person name="Stark B.C."/>
            <person name="Pombert J.-F."/>
        </authorList>
    </citation>
    <scope>NUCLEOTIDE SEQUENCE [LARGE SCALE GENOMIC DNA]</scope>
    <source>
        <strain evidence="4">32O-Y</strain>
    </source>
</reference>
<dbReference type="OrthoDB" id="9801383at2"/>
<dbReference type="EMBL" id="CP013652">
    <property type="protein sequence ID" value="ALS22504.1"/>
    <property type="molecule type" value="Genomic_DNA"/>
</dbReference>
<sequence precursor="true">MEMNRRKFLAYLGTGTAALAAASAGLGSLTGGDKAYAARTADHLFGYKSNKVSGFFEPIAHSKVDDVILPKGFKYDVVAAYGDVINEAGDTFGFNNDFTVYFPIDGSNTHGLLWVNHEYSSDVFVHGQPGADGNYTAEQIKKMLYVQGGSVIEVRRDEKGVWKLDTQSKYARRVTGLTPTKLVGPAAGTKAVNGAVNVQGTFANCSGGMTLWNTLLTCEENFEETSGQAGLDATHYGWVVEVDPFDPTFEIRKHTALGRFNHENTAMGLSKDGRVVVYMGDDKKDACVYKFVSKNNYVPEMGRANTALLTEGTLYAADLKKGKWIALTIEAVQKALKDEKFKVPSLIKATKEELAAKFQTQADVCVNTHEAALILGATPTDRPEDIEICPFDNTFFVAHTNNDNHGNIHGHITRFFEKDSDLGAMEFDFEIFAAGGRQSGFSAPDNLTFDSNGNLWTVTDISSGSLNKGVFTSFANNGMFVIPTTGPNMGVAMQFASAPVEAEMTGPWFTPDESTLFLAVQHPGENTTDPSKPTSTWPRRPGDTMPRPAVIAITGFQF</sequence>
<protein>
    <submittedName>
        <fullName evidence="3">Uncharacterized protein</fullName>
    </submittedName>
</protein>
<dbReference type="PATRIC" id="fig|162209.4.peg.2263"/>
<dbReference type="Proteomes" id="UP000061660">
    <property type="component" value="Chromosome"/>
</dbReference>
<dbReference type="STRING" id="162209.IJ22_21300"/>
<feature type="signal peptide" evidence="2">
    <location>
        <begin position="1"/>
        <end position="20"/>
    </location>
</feature>
<dbReference type="KEGG" id="pnp:IJ22_21300"/>